<evidence type="ECO:0000313" key="6">
    <source>
        <dbReference type="Proteomes" id="UP000268162"/>
    </source>
</evidence>
<dbReference type="SUPFAM" id="SSF56808">
    <property type="entry name" value="Ribosomal protein L1"/>
    <property type="match status" value="1"/>
</dbReference>
<sequence length="251" mass="27123">MQSLFRVTRTAPTIRPVSALGTPLPTGLRSYRIRNTKKKKVEDEESKGLLIEDAIPILKAFEVGRPQATVELHVQLFHDRGSAPVRGTCLLPRAIKNEVRVLVFAEGEPAKAAQEAGATYVGGAELLPQVVDGTIQFDKCLCSLDMMPTVARIARFLGPKGLMPTKNKGTVTNDLGNAVRHAINTFDYRMNKSAIVNCPIAKCGFTPQEIAGNVSSVLNHIRANTPKTKKALIGTVHLSTTHGPSVPIRGL</sequence>
<protein>
    <recommendedName>
        <fullName evidence="4">Ribosomal protein</fullName>
    </recommendedName>
</protein>
<dbReference type="Pfam" id="PF00687">
    <property type="entry name" value="Ribosomal_L1"/>
    <property type="match status" value="1"/>
</dbReference>
<keyword evidence="6" id="KW-1185">Reference proteome</keyword>
<comment type="similarity">
    <text evidence="1 4">Belongs to the universal ribosomal protein uL1 family.</text>
</comment>
<dbReference type="InterPro" id="IPR023673">
    <property type="entry name" value="Ribosomal_uL1_CS"/>
</dbReference>
<dbReference type="STRING" id="215637.A0A4P9ZT63"/>
<accession>A0A4P9ZT63</accession>
<dbReference type="EMBL" id="ML002662">
    <property type="protein sequence ID" value="RKP36388.1"/>
    <property type="molecule type" value="Genomic_DNA"/>
</dbReference>
<dbReference type="InterPro" id="IPR016095">
    <property type="entry name" value="Ribosomal_uL1_3-a/b-sand"/>
</dbReference>
<dbReference type="InterPro" id="IPR023674">
    <property type="entry name" value="Ribosomal_uL1-like"/>
</dbReference>
<dbReference type="Gene3D" id="3.40.50.790">
    <property type="match status" value="1"/>
</dbReference>
<evidence type="ECO:0000256" key="1">
    <source>
        <dbReference type="ARBA" id="ARBA00010531"/>
    </source>
</evidence>
<dbReference type="CDD" id="cd00403">
    <property type="entry name" value="Ribosomal_L1"/>
    <property type="match status" value="1"/>
</dbReference>
<dbReference type="FunFam" id="3.40.50.790:FF:000001">
    <property type="entry name" value="50S ribosomal protein L1"/>
    <property type="match status" value="1"/>
</dbReference>
<dbReference type="PROSITE" id="PS01199">
    <property type="entry name" value="RIBOSOMAL_L1"/>
    <property type="match status" value="1"/>
</dbReference>
<dbReference type="AlphaFoldDB" id="A0A4P9ZT63"/>
<evidence type="ECO:0000256" key="3">
    <source>
        <dbReference type="ARBA" id="ARBA00023274"/>
    </source>
</evidence>
<keyword evidence="2 4" id="KW-0689">Ribosomal protein</keyword>
<organism evidence="5 6">
    <name type="scientific">Dimargaris cristalligena</name>
    <dbReference type="NCBI Taxonomy" id="215637"/>
    <lineage>
        <taxon>Eukaryota</taxon>
        <taxon>Fungi</taxon>
        <taxon>Fungi incertae sedis</taxon>
        <taxon>Zoopagomycota</taxon>
        <taxon>Kickxellomycotina</taxon>
        <taxon>Dimargaritomycetes</taxon>
        <taxon>Dimargaritales</taxon>
        <taxon>Dimargaritaceae</taxon>
        <taxon>Dimargaris</taxon>
    </lineage>
</organism>
<evidence type="ECO:0000256" key="4">
    <source>
        <dbReference type="RuleBase" id="RU000659"/>
    </source>
</evidence>
<keyword evidence="3 4" id="KW-0687">Ribonucleoprotein</keyword>
<dbReference type="InterPro" id="IPR028364">
    <property type="entry name" value="Ribosomal_uL1/biogenesis"/>
</dbReference>
<dbReference type="GO" id="GO:0005762">
    <property type="term" value="C:mitochondrial large ribosomal subunit"/>
    <property type="evidence" value="ECO:0007669"/>
    <property type="project" value="TreeGrafter"/>
</dbReference>
<name>A0A4P9ZT63_9FUNG</name>
<dbReference type="GO" id="GO:0006412">
    <property type="term" value="P:translation"/>
    <property type="evidence" value="ECO:0007669"/>
    <property type="project" value="InterPro"/>
</dbReference>
<dbReference type="PIRSF" id="PIRSF002155">
    <property type="entry name" value="Ribosomal_L1"/>
    <property type="match status" value="1"/>
</dbReference>
<dbReference type="PANTHER" id="PTHR36427:SF3">
    <property type="entry name" value="LARGE RIBOSOMAL SUBUNIT PROTEIN UL1M"/>
    <property type="match status" value="1"/>
</dbReference>
<dbReference type="PANTHER" id="PTHR36427">
    <property type="entry name" value="54S RIBOSOMAL PROTEIN L1, MITOCHONDRIAL"/>
    <property type="match status" value="1"/>
</dbReference>
<proteinExistence type="inferred from homology"/>
<dbReference type="InterPro" id="IPR002143">
    <property type="entry name" value="Ribosomal_uL1"/>
</dbReference>
<dbReference type="Proteomes" id="UP000268162">
    <property type="component" value="Unassembled WGS sequence"/>
</dbReference>
<dbReference type="GO" id="GO:0003735">
    <property type="term" value="F:structural constituent of ribosome"/>
    <property type="evidence" value="ECO:0007669"/>
    <property type="project" value="InterPro"/>
</dbReference>
<reference evidence="6" key="1">
    <citation type="journal article" date="2018" name="Nat. Microbiol.">
        <title>Leveraging single-cell genomics to expand the fungal tree of life.</title>
        <authorList>
            <person name="Ahrendt S.R."/>
            <person name="Quandt C.A."/>
            <person name="Ciobanu D."/>
            <person name="Clum A."/>
            <person name="Salamov A."/>
            <person name="Andreopoulos B."/>
            <person name="Cheng J.F."/>
            <person name="Woyke T."/>
            <person name="Pelin A."/>
            <person name="Henrissat B."/>
            <person name="Reynolds N.K."/>
            <person name="Benny G.L."/>
            <person name="Smith M.E."/>
            <person name="James T.Y."/>
            <person name="Grigoriev I.V."/>
        </authorList>
    </citation>
    <scope>NUCLEOTIDE SEQUENCE [LARGE SCALE GENOMIC DNA]</scope>
    <source>
        <strain evidence="6">RSA 468</strain>
    </source>
</reference>
<dbReference type="Gene3D" id="3.30.190.20">
    <property type="match status" value="1"/>
</dbReference>
<evidence type="ECO:0000313" key="5">
    <source>
        <dbReference type="EMBL" id="RKP36388.1"/>
    </source>
</evidence>
<gene>
    <name evidence="5" type="ORF">BJ085DRAFT_39410</name>
</gene>
<evidence type="ECO:0000256" key="2">
    <source>
        <dbReference type="ARBA" id="ARBA00022980"/>
    </source>
</evidence>
<dbReference type="GO" id="GO:0003723">
    <property type="term" value="F:RNA binding"/>
    <property type="evidence" value="ECO:0007669"/>
    <property type="project" value="InterPro"/>
</dbReference>